<gene>
    <name evidence="2" type="ORF">PAPYR_7954</name>
</gene>
<reference evidence="2" key="1">
    <citation type="journal article" date="2022" name="bioRxiv">
        <title>Genomics of Preaxostyla Flagellates Illuminates Evolutionary Transitions and the Path Towards Mitochondrial Loss.</title>
        <authorList>
            <person name="Novak L.V.F."/>
            <person name="Treitli S.C."/>
            <person name="Pyrih J."/>
            <person name="Halakuc P."/>
            <person name="Pipaliya S.V."/>
            <person name="Vacek V."/>
            <person name="Brzon O."/>
            <person name="Soukal P."/>
            <person name="Eme L."/>
            <person name="Dacks J.B."/>
            <person name="Karnkowska A."/>
            <person name="Elias M."/>
            <person name="Hampl V."/>
        </authorList>
    </citation>
    <scope>NUCLEOTIDE SEQUENCE</scope>
    <source>
        <strain evidence="2">RCP-MX</strain>
    </source>
</reference>
<feature type="compositionally biased region" description="Acidic residues" evidence="1">
    <location>
        <begin position="209"/>
        <end position="224"/>
    </location>
</feature>
<feature type="region of interest" description="Disordered" evidence="1">
    <location>
        <begin position="248"/>
        <end position="269"/>
    </location>
</feature>
<evidence type="ECO:0008006" key="4">
    <source>
        <dbReference type="Google" id="ProtNLM"/>
    </source>
</evidence>
<dbReference type="SUPFAM" id="SSF51126">
    <property type="entry name" value="Pectin lyase-like"/>
    <property type="match status" value="1"/>
</dbReference>
<feature type="region of interest" description="Disordered" evidence="1">
    <location>
        <begin position="206"/>
        <end position="225"/>
    </location>
</feature>
<proteinExistence type="predicted"/>
<dbReference type="SUPFAM" id="SSF159941">
    <property type="entry name" value="MM3350-like"/>
    <property type="match status" value="1"/>
</dbReference>
<evidence type="ECO:0000313" key="3">
    <source>
        <dbReference type="Proteomes" id="UP001141327"/>
    </source>
</evidence>
<organism evidence="2 3">
    <name type="scientific">Paratrimastix pyriformis</name>
    <dbReference type="NCBI Taxonomy" id="342808"/>
    <lineage>
        <taxon>Eukaryota</taxon>
        <taxon>Metamonada</taxon>
        <taxon>Preaxostyla</taxon>
        <taxon>Paratrimastigidae</taxon>
        <taxon>Paratrimastix</taxon>
    </lineage>
</organism>
<accession>A0ABQ8UHC8</accession>
<name>A0ABQ8UHC8_9EUKA</name>
<evidence type="ECO:0000256" key="1">
    <source>
        <dbReference type="SAM" id="MobiDB-lite"/>
    </source>
</evidence>
<evidence type="ECO:0000313" key="2">
    <source>
        <dbReference type="EMBL" id="KAJ4456739.1"/>
    </source>
</evidence>
<dbReference type="InterPro" id="IPR036361">
    <property type="entry name" value="SAP_dom_sf"/>
</dbReference>
<dbReference type="EMBL" id="JAPMOS010000062">
    <property type="protein sequence ID" value="KAJ4456739.1"/>
    <property type="molecule type" value="Genomic_DNA"/>
</dbReference>
<protein>
    <recommendedName>
        <fullName evidence="4">SAP domain-containing protein</fullName>
    </recommendedName>
</protein>
<comment type="caution">
    <text evidence="2">The sequence shown here is derived from an EMBL/GenBank/DDBJ whole genome shotgun (WGS) entry which is preliminary data.</text>
</comment>
<dbReference type="InterPro" id="IPR024047">
    <property type="entry name" value="MM3350-like_sf"/>
</dbReference>
<sequence>MLVLSSRAQPGAHPEPIFRLLVQDLEARGFWLFLEMKSSEALAQLDHYLRAIWLDCCGHLSDFTSAGLGSHSYSKSQTVARIFAPGRKFVHTYDFGTPSETEILVLEVHNGRTVGDNPITLLARNKAPVYPCQAEGCHEVATNLCDRCSEEQDLPNGAFCDAHSDDHGDCEGELLPLCNSPRTGICGYSGPADPPYGPGRTAFAGFLDEPSEENHGDEDDDEDGQMNTMESLAQAMLLPRVHAAYSLIGRRQSRTRPRREAPTTDAGWRQADADGSLGCYNVDQLKVFLRAKHLRLSGHKADLVARIHSYFATHGEEATAAAGTGGAIDPGPSAVPLAAGCAQAGLGASHQPLKPLETDTTPLVCLKMRFSVLLLALLALTLGQAMEDISVRWSQPNGAFFLQTTSGIPNPRVQNLDTVSGLSTAYCKSPAGPIELDFVSAEAAEQFAQALFPGMPFSSQRRCEDGSDFNIVYTTDLVVEKDHISFQATRATLKDLFITSSVSFVAVRPATLMSIYTNNTTTEEAEVANFPLVKRVFQQNGLPDILRRFLETGLLPDQEAAAMANQYDNDWPIGSKSWNYNPSTGGCLKKINLYGAPGGTIYVSADAWATLNADVSFSFDTSWGRPAYAQVIVSGHLKARALLDIELQKQWSWSFRQALAKVSLINPAPSFSIAFITFHLDLLVEFGVGGSLSFDGRAEVTAGVQVAGDVSLGLRWAKEAGVTYPRSASLTATPIGPTLAGSADTSARLYVYARPLFLVGDADAPWASGHVELRVFAQADGSYRYSGGVCTASQVKTVVTAGAIFDASYYVKWFTDGEQAIEPITLKTWKLYDGCVKLPYLLTDSPASAAVDDLLVHIMPVFDGPVMGAAVARTGPAEAASVLVDPVPSVLPLPPLADPSPAADSPLYAQAISHGLLDVESLAADLRVPSDAPQFTFYPEHPFNWTAATVQWTPARSGDYALTAAIRAGSVPAGAQSRLVMMQVGDVYRGTADPERASLRLTGLTAGTPMAIHVSTSRPAEWPVDLVAVPITADTQDTIYVDPIGGSEDLADPTLGTAGLPFRNLDDAYASVFPLPTNTLYIGAYSPNPLWISSLTGALGGYGSAEDTRVDAVFSSRLLFISRATVNVAGLTFTHGHVTGEDGGAVFLHSTTAVFTNCIFDDKLALEFLARTFLLSDGAVFLHSSTAVFTNCIFAN</sequence>
<dbReference type="InterPro" id="IPR011050">
    <property type="entry name" value="Pectin_lyase_fold/virulence"/>
</dbReference>
<dbReference type="Proteomes" id="UP001141327">
    <property type="component" value="Unassembled WGS sequence"/>
</dbReference>
<keyword evidence="3" id="KW-1185">Reference proteome</keyword>
<dbReference type="SUPFAM" id="SSF68906">
    <property type="entry name" value="SAP domain"/>
    <property type="match status" value="1"/>
</dbReference>